<feature type="compositionally biased region" description="Basic and acidic residues" evidence="1">
    <location>
        <begin position="100"/>
        <end position="168"/>
    </location>
</feature>
<name>A0A2G9GBW1_9LAMI</name>
<comment type="caution">
    <text evidence="2">The sequence shown here is derived from an EMBL/GenBank/DDBJ whole genome shotgun (WGS) entry which is preliminary data.</text>
</comment>
<reference evidence="3" key="1">
    <citation type="journal article" date="2018" name="Gigascience">
        <title>Genome assembly of the Pink Ipe (Handroanthus impetiginosus, Bignoniaceae), a highly valued, ecologically keystone Neotropical timber forest tree.</title>
        <authorList>
            <person name="Silva-Junior O.B."/>
            <person name="Grattapaglia D."/>
            <person name="Novaes E."/>
            <person name="Collevatti R.G."/>
        </authorList>
    </citation>
    <scope>NUCLEOTIDE SEQUENCE [LARGE SCALE GENOMIC DNA]</scope>
    <source>
        <strain evidence="3">cv. UFG-1</strain>
    </source>
</reference>
<dbReference type="Proteomes" id="UP000231279">
    <property type="component" value="Unassembled WGS sequence"/>
</dbReference>
<gene>
    <name evidence="2" type="ORF">CDL12_24688</name>
</gene>
<accession>A0A2G9GBW1</accession>
<keyword evidence="3" id="KW-1185">Reference proteome</keyword>
<organism evidence="2 3">
    <name type="scientific">Handroanthus impetiginosus</name>
    <dbReference type="NCBI Taxonomy" id="429701"/>
    <lineage>
        <taxon>Eukaryota</taxon>
        <taxon>Viridiplantae</taxon>
        <taxon>Streptophyta</taxon>
        <taxon>Embryophyta</taxon>
        <taxon>Tracheophyta</taxon>
        <taxon>Spermatophyta</taxon>
        <taxon>Magnoliopsida</taxon>
        <taxon>eudicotyledons</taxon>
        <taxon>Gunneridae</taxon>
        <taxon>Pentapetalae</taxon>
        <taxon>asterids</taxon>
        <taxon>lamiids</taxon>
        <taxon>Lamiales</taxon>
        <taxon>Bignoniaceae</taxon>
        <taxon>Crescentiina</taxon>
        <taxon>Tabebuia alliance</taxon>
        <taxon>Handroanthus</taxon>
    </lineage>
</organism>
<dbReference type="OrthoDB" id="647720at2759"/>
<proteinExistence type="predicted"/>
<evidence type="ECO:0000313" key="2">
    <source>
        <dbReference type="EMBL" id="PIN02798.1"/>
    </source>
</evidence>
<sequence length="203" mass="22359">MSLSTLKPVASRIPPVNGGDGSHSKLSKVTVVNRQPPPLQVKEKEKPLLQESFTATSRREMMQLTATSLSLLPLLLPASAEARTRNATMRQKILEKLEELRQKAGLSKPKDEGQEKKPKDEVEDKKLTLKNGGDEKKQKDEVEDQKPKLKKESEENKAKLKDGGEGKKPAATPQQPTLPQIEEPSFPALPGIINGKTAETIFP</sequence>
<protein>
    <submittedName>
        <fullName evidence="2">Uncharacterized protein</fullName>
    </submittedName>
</protein>
<feature type="region of interest" description="Disordered" evidence="1">
    <location>
        <begin position="100"/>
        <end position="203"/>
    </location>
</feature>
<dbReference type="STRING" id="429701.A0A2G9GBW1"/>
<feature type="compositionally biased region" description="Low complexity" evidence="1">
    <location>
        <begin position="169"/>
        <end position="180"/>
    </location>
</feature>
<evidence type="ECO:0000313" key="3">
    <source>
        <dbReference type="Proteomes" id="UP000231279"/>
    </source>
</evidence>
<feature type="region of interest" description="Disordered" evidence="1">
    <location>
        <begin position="1"/>
        <end position="37"/>
    </location>
</feature>
<evidence type="ECO:0000256" key="1">
    <source>
        <dbReference type="SAM" id="MobiDB-lite"/>
    </source>
</evidence>
<dbReference type="EMBL" id="NKXS01005770">
    <property type="protein sequence ID" value="PIN02798.1"/>
    <property type="molecule type" value="Genomic_DNA"/>
</dbReference>
<dbReference type="AlphaFoldDB" id="A0A2G9GBW1"/>